<comment type="caution">
    <text evidence="1">The sequence shown here is derived from an EMBL/GenBank/DDBJ whole genome shotgun (WGS) entry which is preliminary data.</text>
</comment>
<evidence type="ECO:0000313" key="2">
    <source>
        <dbReference type="Proteomes" id="UP000436483"/>
    </source>
</evidence>
<reference evidence="1 2" key="2">
    <citation type="submission" date="2020-01" db="EMBL/GenBank/DDBJ databases">
        <title>Microvirga sp. nov., an arsenate reduction bacterium isolated from Tibet hotspring sediments.</title>
        <authorList>
            <person name="Xian W.-D."/>
            <person name="Li W.-J."/>
        </authorList>
    </citation>
    <scope>NUCLEOTIDE SEQUENCE [LARGE SCALE GENOMIC DNA]</scope>
    <source>
        <strain evidence="1 2">KCTC 23863</strain>
    </source>
</reference>
<gene>
    <name evidence="1" type="ORF">GR328_07285</name>
</gene>
<organism evidence="1 2">
    <name type="scientific">Microvirga makkahensis</name>
    <dbReference type="NCBI Taxonomy" id="1128670"/>
    <lineage>
        <taxon>Bacteria</taxon>
        <taxon>Pseudomonadati</taxon>
        <taxon>Pseudomonadota</taxon>
        <taxon>Alphaproteobacteria</taxon>
        <taxon>Hyphomicrobiales</taxon>
        <taxon>Methylobacteriaceae</taxon>
        <taxon>Microvirga</taxon>
    </lineage>
</organism>
<dbReference type="EMBL" id="WURB01000004">
    <property type="protein sequence ID" value="MXQ11257.1"/>
    <property type="molecule type" value="Genomic_DNA"/>
</dbReference>
<name>A0A7X3MQE8_9HYPH</name>
<dbReference type="AlphaFoldDB" id="A0A7X3MQE8"/>
<proteinExistence type="predicted"/>
<accession>A0A7X3MQE8</accession>
<keyword evidence="2" id="KW-1185">Reference proteome</keyword>
<dbReference type="Proteomes" id="UP000436483">
    <property type="component" value="Unassembled WGS sequence"/>
</dbReference>
<evidence type="ECO:0000313" key="1">
    <source>
        <dbReference type="EMBL" id="MXQ11257.1"/>
    </source>
</evidence>
<reference evidence="1 2" key="1">
    <citation type="submission" date="2019-12" db="EMBL/GenBank/DDBJ databases">
        <authorList>
            <person name="Yuan C.-G."/>
        </authorList>
    </citation>
    <scope>NUCLEOTIDE SEQUENCE [LARGE SCALE GENOMIC DNA]</scope>
    <source>
        <strain evidence="1 2">KCTC 23863</strain>
    </source>
</reference>
<dbReference type="RefSeq" id="WP_160883855.1">
    <property type="nucleotide sequence ID" value="NZ_WURB01000004.1"/>
</dbReference>
<protein>
    <submittedName>
        <fullName evidence="1">Uncharacterized protein</fullName>
    </submittedName>
</protein>
<sequence>MLAIIDAYPDWDDTGLTREERREQRLAEAKKALFNERPADGPKPSDDRRALLYMAQQRYKDLAIRDVRKLNPTAFPKWALRKPRSIRKLAEEAAKLVVSNSADAAVERLRKAFARQEDFWMEMVRTHDDVVESLEHNLLQEVAIRLAKLDIRLSINVRKNA</sequence>